<proteinExistence type="predicted"/>
<evidence type="ECO:0000256" key="2">
    <source>
        <dbReference type="SAM" id="SignalP"/>
    </source>
</evidence>
<feature type="chain" id="PRO_5047331469" evidence="2">
    <location>
        <begin position="21"/>
        <end position="316"/>
    </location>
</feature>
<organism evidence="3 4">
    <name type="scientific">Flavobacterium pisciphilum</name>
    <dbReference type="NCBI Taxonomy" id="2893755"/>
    <lineage>
        <taxon>Bacteria</taxon>
        <taxon>Pseudomonadati</taxon>
        <taxon>Bacteroidota</taxon>
        <taxon>Flavobacteriia</taxon>
        <taxon>Flavobacteriales</taxon>
        <taxon>Flavobacteriaceae</taxon>
        <taxon>Flavobacterium</taxon>
    </lineage>
</organism>
<feature type="signal peptide" evidence="2">
    <location>
        <begin position="1"/>
        <end position="20"/>
    </location>
</feature>
<evidence type="ECO:0000313" key="4">
    <source>
        <dbReference type="Proteomes" id="UP001430919"/>
    </source>
</evidence>
<evidence type="ECO:0000313" key="3">
    <source>
        <dbReference type="EMBL" id="MCC9073587.1"/>
    </source>
</evidence>
<dbReference type="RefSeq" id="WP_229990503.1">
    <property type="nucleotide sequence ID" value="NZ_JAJJMO010000001.1"/>
</dbReference>
<evidence type="ECO:0000256" key="1">
    <source>
        <dbReference type="SAM" id="Coils"/>
    </source>
</evidence>
<feature type="coiled-coil region" evidence="1">
    <location>
        <begin position="289"/>
        <end position="316"/>
    </location>
</feature>
<gene>
    <name evidence="3" type="ORF">LNQ49_18575</name>
</gene>
<keyword evidence="1" id="KW-0175">Coiled coil</keyword>
<sequence>MKINLLSSIIIMSISLSIKAQNTTFNNVSIGTDVPANGVQIKANFPGVTAGWARSFHITNEDGTQNFIGLGAFGGVANGISSLKNAYIGKDWDSQYMTFLANGNIGINTTAPNVKLSVNGNTIITATSGAWEEGINIDSPDGIWGGIKFRTIGRNGYNGNWHFGYDTVHSGATTTGNNIYLYNGSNNSYVMTYKEDGNVGIGTKNPDSKLTVAGNIHAQEVKVTVNAGADFVFKEDYDLPSLDSVEMFIKKNNHLPEIASAKEMKENGINLSEMNIKLLQKIEEMTLYMIGFKKEIETLKQENKDLKHKINKIKKI</sequence>
<dbReference type="Proteomes" id="UP001430919">
    <property type="component" value="Unassembled WGS sequence"/>
</dbReference>
<keyword evidence="2" id="KW-0732">Signal</keyword>
<name>A0ABS8MXS6_9FLAO</name>
<reference evidence="3" key="1">
    <citation type="submission" date="2021-11" db="EMBL/GenBank/DDBJ databases">
        <title>Description of novel Flavobacterium species.</title>
        <authorList>
            <person name="Saticioglu I.B."/>
            <person name="Ay H."/>
            <person name="Altun S."/>
            <person name="Duman M."/>
        </authorList>
    </citation>
    <scope>NUCLEOTIDE SEQUENCE</scope>
    <source>
        <strain evidence="3">F-65</strain>
    </source>
</reference>
<keyword evidence="4" id="KW-1185">Reference proteome</keyword>
<comment type="caution">
    <text evidence="3">The sequence shown here is derived from an EMBL/GenBank/DDBJ whole genome shotgun (WGS) entry which is preliminary data.</text>
</comment>
<dbReference type="EMBL" id="JAJJMO010000001">
    <property type="protein sequence ID" value="MCC9073587.1"/>
    <property type="molecule type" value="Genomic_DNA"/>
</dbReference>
<protein>
    <submittedName>
        <fullName evidence="3">Tail fiber protein</fullName>
    </submittedName>
</protein>
<accession>A0ABS8MXS6</accession>